<feature type="compositionally biased region" description="Basic residues" evidence="1">
    <location>
        <begin position="216"/>
        <end position="225"/>
    </location>
</feature>
<dbReference type="OrthoDB" id="278618at2759"/>
<feature type="region of interest" description="Disordered" evidence="1">
    <location>
        <begin position="415"/>
        <end position="453"/>
    </location>
</feature>
<comment type="caution">
    <text evidence="2">The sequence shown here is derived from an EMBL/GenBank/DDBJ whole genome shotgun (WGS) entry which is preliminary data.</text>
</comment>
<evidence type="ECO:0000256" key="1">
    <source>
        <dbReference type="SAM" id="MobiDB-lite"/>
    </source>
</evidence>
<dbReference type="GO" id="GO:0005730">
    <property type="term" value="C:nucleolus"/>
    <property type="evidence" value="ECO:0007669"/>
    <property type="project" value="TreeGrafter"/>
</dbReference>
<feature type="region of interest" description="Disordered" evidence="1">
    <location>
        <begin position="1"/>
        <end position="108"/>
    </location>
</feature>
<organism evidence="2 3">
    <name type="scientific">Strigomonas culicis</name>
    <dbReference type="NCBI Taxonomy" id="28005"/>
    <lineage>
        <taxon>Eukaryota</taxon>
        <taxon>Discoba</taxon>
        <taxon>Euglenozoa</taxon>
        <taxon>Kinetoplastea</taxon>
        <taxon>Metakinetoplastina</taxon>
        <taxon>Trypanosomatida</taxon>
        <taxon>Trypanosomatidae</taxon>
        <taxon>Strigomonadinae</taxon>
        <taxon>Strigomonas</taxon>
    </lineage>
</organism>
<dbReference type="PANTHER" id="PTHR15565">
    <property type="entry name" value="AATF PROTEIN APOPTOSIS ANTAGONIZING TRANSCRIPTION FACTOR"/>
    <property type="match status" value="1"/>
</dbReference>
<dbReference type="PANTHER" id="PTHR15565:SF0">
    <property type="entry name" value="PROTEIN AATF"/>
    <property type="match status" value="1"/>
</dbReference>
<feature type="compositionally biased region" description="Acidic residues" evidence="1">
    <location>
        <begin position="131"/>
        <end position="145"/>
    </location>
</feature>
<feature type="compositionally biased region" description="Acidic residues" evidence="1">
    <location>
        <begin position="439"/>
        <end position="449"/>
    </location>
</feature>
<feature type="compositionally biased region" description="Polar residues" evidence="1">
    <location>
        <begin position="31"/>
        <end position="42"/>
    </location>
</feature>
<keyword evidence="3" id="KW-1185">Reference proteome</keyword>
<reference evidence="2 3" key="1">
    <citation type="journal article" date="2013" name="PLoS ONE">
        <title>Predicting the Proteins of Angomonas deanei, Strigomonas culicis and Their Respective Endosymbionts Reveals New Aspects of the Trypanosomatidae Family.</title>
        <authorList>
            <person name="Motta M.C."/>
            <person name="Martins A.C."/>
            <person name="de Souza S.S."/>
            <person name="Catta-Preta C.M."/>
            <person name="Silva R."/>
            <person name="Klein C.C."/>
            <person name="de Almeida L.G."/>
            <person name="de Lima Cunha O."/>
            <person name="Ciapina L.P."/>
            <person name="Brocchi M."/>
            <person name="Colabardini A.C."/>
            <person name="de Araujo Lima B."/>
            <person name="Machado C.R."/>
            <person name="de Almeida Soares C.M."/>
            <person name="Probst C.M."/>
            <person name="de Menezes C.B."/>
            <person name="Thompson C.E."/>
            <person name="Bartholomeu D.C."/>
            <person name="Gradia D.F."/>
            <person name="Pavoni D.P."/>
            <person name="Grisard E.C."/>
            <person name="Fantinatti-Garboggini F."/>
            <person name="Marchini F.K."/>
            <person name="Rodrigues-Luiz G.F."/>
            <person name="Wagner G."/>
            <person name="Goldman G.H."/>
            <person name="Fietto J.L."/>
            <person name="Elias M.C."/>
            <person name="Goldman M.H."/>
            <person name="Sagot M.F."/>
            <person name="Pereira M."/>
            <person name="Stoco P.H."/>
            <person name="de Mendonca-Neto R.P."/>
            <person name="Teixeira S.M."/>
            <person name="Maciel T.E."/>
            <person name="de Oliveira Mendes T.A."/>
            <person name="Urmenyi T.P."/>
            <person name="de Souza W."/>
            <person name="Schenkman S."/>
            <person name="de Vasconcelos A.T."/>
        </authorList>
    </citation>
    <scope>NUCLEOTIDE SEQUENCE [LARGE SCALE GENOMIC DNA]</scope>
</reference>
<dbReference type="AlphaFoldDB" id="S9VF84"/>
<dbReference type="InterPro" id="IPR039223">
    <property type="entry name" value="AATF/Bfr2"/>
</dbReference>
<feature type="region of interest" description="Disordered" evidence="1">
    <location>
        <begin position="193"/>
        <end position="233"/>
    </location>
</feature>
<evidence type="ECO:0000313" key="2">
    <source>
        <dbReference type="EMBL" id="EPY21800.1"/>
    </source>
</evidence>
<feature type="compositionally biased region" description="Basic and acidic residues" evidence="1">
    <location>
        <begin position="64"/>
        <end position="74"/>
    </location>
</feature>
<sequence length="678" mass="74877">MPRFGVNSETRNSMVELKKKKKTVAEKVNEQIISEATHQASTGDEPRHYGGVVEEYDMNFSDTDSDRAETHDSSSKVSRKRPRDAEKSSRKAALLLKRGPLDDSLSQGKYAAKAAASSFYDHTANEKGYTFEDEEEDDEEGEEEPLAQAGDRRYTKQDAAAAVDDLFSFLDMDADATGGASASAVDAIDAEGEEDVYLYSNEDEMTPSDEDEAEGKKKKAKRRTERKAVKAKDLSEEDYMNYLEAKRSRRRAKQPTPVYDSKQLKELFDEGDDDEADAEGADTSAEKHILQQLQQLRQSQLGLLSSSADAAASADDDAAAHVRRLQEETKRFIFLYGQLLRIRVALQQCVCRGLRLPPYYAKRLFTSARGAAPGSGGDEADRVLDGAVLRRAYDRVTARLQGLLTQFYQSATQQGGDATKAKSASASKKRKVEKPSADAEADEDGDDGAAGEITPFESIDAHFQKTVKALADPCLSFWGDKLILKQTGATGSQLKSIGQPLPVQIKNIIASQMTKMRHKVQKNNAHLVILGHPIHFRANEELPDAQAAPGEGDGAPATRELYVEARTKRAQQIAEGDFDAEIFNDELFLKELVHKSGGLSAQLEQQLATIQTQQLQEQQQQQHASAHPSVSGSRVGFHKFTKGKQIQYEPRSKLVGFMVKESFDDTGRSDVIVQHLFQ</sequence>
<name>S9VF84_9TRYP</name>
<feature type="compositionally biased region" description="Acidic residues" evidence="1">
    <location>
        <begin position="193"/>
        <end position="213"/>
    </location>
</feature>
<feature type="region of interest" description="Disordered" evidence="1">
    <location>
        <begin position="122"/>
        <end position="155"/>
    </location>
</feature>
<proteinExistence type="predicted"/>
<accession>S9VF84</accession>
<dbReference type="EMBL" id="ATMH01008482">
    <property type="protein sequence ID" value="EPY21800.1"/>
    <property type="molecule type" value="Genomic_DNA"/>
</dbReference>
<gene>
    <name evidence="2" type="ORF">STCU_08482</name>
</gene>
<protein>
    <submittedName>
        <fullName evidence="2">Protein AATF/BFR2</fullName>
    </submittedName>
</protein>
<feature type="region of interest" description="Disordered" evidence="1">
    <location>
        <begin position="247"/>
        <end position="266"/>
    </location>
</feature>
<dbReference type="Proteomes" id="UP000015354">
    <property type="component" value="Unassembled WGS sequence"/>
</dbReference>
<evidence type="ECO:0000313" key="3">
    <source>
        <dbReference type="Proteomes" id="UP000015354"/>
    </source>
</evidence>